<keyword evidence="3 7" id="KW-0812">Transmembrane</keyword>
<gene>
    <name evidence="10" type="ORF">C7H19_10550</name>
</gene>
<dbReference type="Pfam" id="PF02687">
    <property type="entry name" value="FtsX"/>
    <property type="match status" value="1"/>
</dbReference>
<dbReference type="InterPro" id="IPR025857">
    <property type="entry name" value="MacB_PCD"/>
</dbReference>
<dbReference type="PANTHER" id="PTHR30572:SF4">
    <property type="entry name" value="ABC TRANSPORTER PERMEASE YTRF"/>
    <property type="match status" value="1"/>
</dbReference>
<evidence type="ECO:0000256" key="6">
    <source>
        <dbReference type="ARBA" id="ARBA00038076"/>
    </source>
</evidence>
<dbReference type="InterPro" id="IPR003838">
    <property type="entry name" value="ABC3_permease_C"/>
</dbReference>
<accession>A0A2T1LY98</accession>
<comment type="subcellular location">
    <subcellularLocation>
        <location evidence="1">Cell membrane</location>
        <topology evidence="1">Multi-pass membrane protein</topology>
    </subcellularLocation>
</comment>
<keyword evidence="4 7" id="KW-1133">Transmembrane helix</keyword>
<evidence type="ECO:0000256" key="5">
    <source>
        <dbReference type="ARBA" id="ARBA00023136"/>
    </source>
</evidence>
<feature type="transmembrane region" description="Helical" evidence="7">
    <location>
        <begin position="327"/>
        <end position="356"/>
    </location>
</feature>
<dbReference type="AlphaFoldDB" id="A0A2T1LY98"/>
<evidence type="ECO:0000313" key="10">
    <source>
        <dbReference type="EMBL" id="PSF37363.1"/>
    </source>
</evidence>
<feature type="transmembrane region" description="Helical" evidence="7">
    <location>
        <begin position="368"/>
        <end position="388"/>
    </location>
</feature>
<evidence type="ECO:0000256" key="2">
    <source>
        <dbReference type="ARBA" id="ARBA00022475"/>
    </source>
</evidence>
<comment type="similarity">
    <text evidence="6">Belongs to the ABC-4 integral membrane protein family.</text>
</comment>
<comment type="caution">
    <text evidence="10">The sequence shown here is derived from an EMBL/GenBank/DDBJ whole genome shotgun (WGS) entry which is preliminary data.</text>
</comment>
<dbReference type="EMBL" id="PXOH01000009">
    <property type="protein sequence ID" value="PSF37363.1"/>
    <property type="molecule type" value="Genomic_DNA"/>
</dbReference>
<evidence type="ECO:0000256" key="1">
    <source>
        <dbReference type="ARBA" id="ARBA00004651"/>
    </source>
</evidence>
<dbReference type="PANTHER" id="PTHR30572">
    <property type="entry name" value="MEMBRANE COMPONENT OF TRANSPORTER-RELATED"/>
    <property type="match status" value="1"/>
</dbReference>
<feature type="transmembrane region" description="Helical" evidence="7">
    <location>
        <begin position="21"/>
        <end position="42"/>
    </location>
</feature>
<evidence type="ECO:0000259" key="9">
    <source>
        <dbReference type="Pfam" id="PF12704"/>
    </source>
</evidence>
<evidence type="ECO:0000256" key="7">
    <source>
        <dbReference type="SAM" id="Phobius"/>
    </source>
</evidence>
<feature type="domain" description="MacB-like periplasmic core" evidence="9">
    <location>
        <begin position="21"/>
        <end position="247"/>
    </location>
</feature>
<dbReference type="RefSeq" id="WP_106456845.1">
    <property type="nucleotide sequence ID" value="NZ_PXOH01000009.1"/>
</dbReference>
<organism evidence="10 11">
    <name type="scientific">Aphanothece hegewaldii CCALA 016</name>
    <dbReference type="NCBI Taxonomy" id="2107694"/>
    <lineage>
        <taxon>Bacteria</taxon>
        <taxon>Bacillati</taxon>
        <taxon>Cyanobacteriota</taxon>
        <taxon>Cyanophyceae</taxon>
        <taxon>Oscillatoriophycideae</taxon>
        <taxon>Chroococcales</taxon>
        <taxon>Aphanothecaceae</taxon>
        <taxon>Aphanothece</taxon>
    </lineage>
</organism>
<name>A0A2T1LY98_9CHRO</name>
<dbReference type="GO" id="GO:0005886">
    <property type="term" value="C:plasma membrane"/>
    <property type="evidence" value="ECO:0007669"/>
    <property type="project" value="UniProtKB-SubCell"/>
</dbReference>
<feature type="transmembrane region" description="Helical" evidence="7">
    <location>
        <begin position="279"/>
        <end position="306"/>
    </location>
</feature>
<keyword evidence="11" id="KW-1185">Reference proteome</keyword>
<dbReference type="Proteomes" id="UP000239001">
    <property type="component" value="Unassembled WGS sequence"/>
</dbReference>
<evidence type="ECO:0000313" key="11">
    <source>
        <dbReference type="Proteomes" id="UP000239001"/>
    </source>
</evidence>
<dbReference type="Pfam" id="PF12704">
    <property type="entry name" value="MacB_PCD"/>
    <property type="match status" value="1"/>
</dbReference>
<dbReference type="GO" id="GO:0022857">
    <property type="term" value="F:transmembrane transporter activity"/>
    <property type="evidence" value="ECO:0007669"/>
    <property type="project" value="TreeGrafter"/>
</dbReference>
<keyword evidence="5 7" id="KW-0472">Membrane</keyword>
<protein>
    <submittedName>
        <fullName evidence="10">ABC transporter permease</fullName>
    </submittedName>
</protein>
<feature type="domain" description="ABC3 transporter permease C-terminal" evidence="8">
    <location>
        <begin position="285"/>
        <end position="398"/>
    </location>
</feature>
<evidence type="ECO:0000256" key="3">
    <source>
        <dbReference type="ARBA" id="ARBA00022692"/>
    </source>
</evidence>
<keyword evidence="2" id="KW-1003">Cell membrane</keyword>
<reference evidence="10 11" key="2">
    <citation type="submission" date="2018-03" db="EMBL/GenBank/DDBJ databases">
        <authorList>
            <person name="Keele B.F."/>
        </authorList>
    </citation>
    <scope>NUCLEOTIDE SEQUENCE [LARGE SCALE GENOMIC DNA]</scope>
    <source>
        <strain evidence="10 11">CCALA 016</strain>
    </source>
</reference>
<dbReference type="InterPro" id="IPR050250">
    <property type="entry name" value="Macrolide_Exporter_MacB"/>
</dbReference>
<evidence type="ECO:0000256" key="4">
    <source>
        <dbReference type="ARBA" id="ARBA00022989"/>
    </source>
</evidence>
<dbReference type="OrthoDB" id="9770099at2"/>
<sequence length="405" mass="43627">MNILESFKMASATLIAHKLRSSLTITGITIGSASVILMIGIGEGAKQLATEQFKSLGPNVLFVSPGSEKARETSLNPPKTLVLADAEAIASQVPTVAAVAPQINLRELITYRNRNTKQLVLGVTPEFLEVRNYQIAKGRFITQIDIKRKISVVVLGYDLAQRLFVEKNPLGEQIQIRNLRLEVVGVLEPKGTFLGTNQDETAYLPISTLTLKLRGQNSPYGTALTYMSVSARDKNSIRAAKFQIENLLRLRHKITNEDDFTVSTQETILKTVDLVTNGLIVMLALIASISLLVGGIGVMNIMLVSVTERTQEIGLRKALGATEKDILFQFLIESILLSIAGGILGTVIGISGSLLISSLSTLSVILSPWVIVLAVGTSGAIGLFFGVVPAQKAAQLEPIVALRKS</sequence>
<proteinExistence type="inferred from homology"/>
<evidence type="ECO:0000259" key="8">
    <source>
        <dbReference type="Pfam" id="PF02687"/>
    </source>
</evidence>
<reference evidence="10 11" key="1">
    <citation type="submission" date="2018-03" db="EMBL/GenBank/DDBJ databases">
        <title>The ancient ancestry and fast evolution of plastids.</title>
        <authorList>
            <person name="Moore K.R."/>
            <person name="Magnabosco C."/>
            <person name="Momper L."/>
            <person name="Gold D.A."/>
            <person name="Bosak T."/>
            <person name="Fournier G.P."/>
        </authorList>
    </citation>
    <scope>NUCLEOTIDE SEQUENCE [LARGE SCALE GENOMIC DNA]</scope>
    <source>
        <strain evidence="10 11">CCALA 016</strain>
    </source>
</reference>